<dbReference type="Pfam" id="PF00126">
    <property type="entry name" value="HTH_1"/>
    <property type="match status" value="1"/>
</dbReference>
<feature type="domain" description="HTH lysR-type" evidence="5">
    <location>
        <begin position="1"/>
        <end position="58"/>
    </location>
</feature>
<dbReference type="PANTHER" id="PTHR30537:SF20">
    <property type="entry name" value="TRANSCRIPTIONAL REGULATORY PROTEIN"/>
    <property type="match status" value="1"/>
</dbReference>
<evidence type="ECO:0000256" key="2">
    <source>
        <dbReference type="ARBA" id="ARBA00023015"/>
    </source>
</evidence>
<evidence type="ECO:0000313" key="7">
    <source>
        <dbReference type="Proteomes" id="UP001330434"/>
    </source>
</evidence>
<evidence type="ECO:0000256" key="4">
    <source>
        <dbReference type="ARBA" id="ARBA00023163"/>
    </source>
</evidence>
<keyword evidence="2" id="KW-0805">Transcription regulation</keyword>
<evidence type="ECO:0000256" key="1">
    <source>
        <dbReference type="ARBA" id="ARBA00009437"/>
    </source>
</evidence>
<protein>
    <submittedName>
        <fullName evidence="6">LysR family transcriptional regulator</fullName>
    </submittedName>
</protein>
<dbReference type="InterPro" id="IPR058163">
    <property type="entry name" value="LysR-type_TF_proteobact-type"/>
</dbReference>
<dbReference type="CDD" id="cd08422">
    <property type="entry name" value="PBP2_CrgA_like"/>
    <property type="match status" value="1"/>
</dbReference>
<dbReference type="Gene3D" id="3.40.190.290">
    <property type="match status" value="1"/>
</dbReference>
<dbReference type="EMBL" id="CP133270">
    <property type="protein sequence ID" value="WVX67142.1"/>
    <property type="molecule type" value="Genomic_DNA"/>
</dbReference>
<dbReference type="Gene3D" id="1.10.10.10">
    <property type="entry name" value="Winged helix-like DNA-binding domain superfamily/Winged helix DNA-binding domain"/>
    <property type="match status" value="1"/>
</dbReference>
<dbReference type="RefSeq" id="WP_331255926.1">
    <property type="nucleotide sequence ID" value="NZ_CP133270.1"/>
</dbReference>
<dbReference type="InterPro" id="IPR036388">
    <property type="entry name" value="WH-like_DNA-bd_sf"/>
</dbReference>
<keyword evidence="7" id="KW-1185">Reference proteome</keyword>
<dbReference type="InterPro" id="IPR005119">
    <property type="entry name" value="LysR_subst-bd"/>
</dbReference>
<gene>
    <name evidence="6" type="ORF">Bealeia1_01339</name>
</gene>
<keyword evidence="4" id="KW-0804">Transcription</keyword>
<evidence type="ECO:0000256" key="3">
    <source>
        <dbReference type="ARBA" id="ARBA00023125"/>
    </source>
</evidence>
<sequence length="294" mass="33200">MDWDKLRIFHIVASSGSFTKATSMLNISQSAISRQVSILEDELGTPLFIRQPRGLELTESGKILNETATRVFSKLAATEALIIEQKGQPQGDLKVATTLAFGTFWLAPKLKEFTDLFPNIRINVLLKDEDVDLNMREADVGIAAVPMNNPDLVHTGAIQYRLRTYGNKNYFEKFGIPKTIEDLNHHQIIVYGGNPAHPYHDLDFLLHVGTDKPRKPYLVFNSSHGMLEAIKGGMGIASLHRYIVEGSPDLIEVLPDLPGSEVQRYVIYPHQLKHLVRLRVFVDFILKKMKEKEL</sequence>
<dbReference type="Proteomes" id="UP001330434">
    <property type="component" value="Chromosome"/>
</dbReference>
<organism evidence="6 7">
    <name type="scientific">Candidatus Bealeia paramacronuclearis</name>
    <dbReference type="NCBI Taxonomy" id="1921001"/>
    <lineage>
        <taxon>Bacteria</taxon>
        <taxon>Pseudomonadati</taxon>
        <taxon>Pseudomonadota</taxon>
        <taxon>Alphaproteobacteria</taxon>
        <taxon>Holosporales</taxon>
        <taxon>Holosporaceae</taxon>
        <taxon>Candidatus Bealeia</taxon>
    </lineage>
</organism>
<dbReference type="PROSITE" id="PS50931">
    <property type="entry name" value="HTH_LYSR"/>
    <property type="match status" value="1"/>
</dbReference>
<keyword evidence="3" id="KW-0238">DNA-binding</keyword>
<name>A0ABZ2C6Z1_9PROT</name>
<dbReference type="SUPFAM" id="SSF46785">
    <property type="entry name" value="Winged helix' DNA-binding domain"/>
    <property type="match status" value="1"/>
</dbReference>
<accession>A0ABZ2C6Z1</accession>
<comment type="similarity">
    <text evidence="1">Belongs to the LysR transcriptional regulatory family.</text>
</comment>
<dbReference type="InterPro" id="IPR000847">
    <property type="entry name" value="LysR_HTH_N"/>
</dbReference>
<proteinExistence type="inferred from homology"/>
<dbReference type="Pfam" id="PF03466">
    <property type="entry name" value="LysR_substrate"/>
    <property type="match status" value="1"/>
</dbReference>
<evidence type="ECO:0000313" key="6">
    <source>
        <dbReference type="EMBL" id="WVX67142.1"/>
    </source>
</evidence>
<dbReference type="PANTHER" id="PTHR30537">
    <property type="entry name" value="HTH-TYPE TRANSCRIPTIONAL REGULATOR"/>
    <property type="match status" value="1"/>
</dbReference>
<reference evidence="6 7" key="1">
    <citation type="journal article" date="2024" name="Environ. Microbiol.">
        <title>Novel evolutionary insights on the interactions of the Holosporales (Alphaproteobacteria) with eukaryotic hosts from comparative genomics.</title>
        <authorList>
            <person name="Giovannini M."/>
            <person name="Petroni G."/>
            <person name="Castelli M."/>
        </authorList>
    </citation>
    <scope>NUCLEOTIDE SEQUENCE [LARGE SCALE GENOMIC DNA]</scope>
    <source>
        <strain evidence="6 7">US_Bl 15I1</strain>
    </source>
</reference>
<dbReference type="PRINTS" id="PR00039">
    <property type="entry name" value="HTHLYSR"/>
</dbReference>
<evidence type="ECO:0000259" key="5">
    <source>
        <dbReference type="PROSITE" id="PS50931"/>
    </source>
</evidence>
<dbReference type="SUPFAM" id="SSF53850">
    <property type="entry name" value="Periplasmic binding protein-like II"/>
    <property type="match status" value="1"/>
</dbReference>
<dbReference type="InterPro" id="IPR036390">
    <property type="entry name" value="WH_DNA-bd_sf"/>
</dbReference>